<organism evidence="1 2">
    <name type="scientific">Adlercreutzia equolifaciens subsp. celatus</name>
    <dbReference type="NCBI Taxonomy" id="394340"/>
    <lineage>
        <taxon>Bacteria</taxon>
        <taxon>Bacillati</taxon>
        <taxon>Actinomycetota</taxon>
        <taxon>Coriobacteriia</taxon>
        <taxon>Eggerthellales</taxon>
        <taxon>Eggerthellaceae</taxon>
        <taxon>Adlercreutzia</taxon>
    </lineage>
</organism>
<name>A0A369NYT2_9ACTN</name>
<evidence type="ECO:0000313" key="1">
    <source>
        <dbReference type="EMBL" id="RDC44650.1"/>
    </source>
</evidence>
<gene>
    <name evidence="1" type="ORF">C1850_06095</name>
</gene>
<proteinExistence type="predicted"/>
<dbReference type="Proteomes" id="UP000253805">
    <property type="component" value="Unassembled WGS sequence"/>
</dbReference>
<dbReference type="AlphaFoldDB" id="A0A369NYT2"/>
<sequence length="67" mass="7959">MNYYVNTQPQDNGDHEVHKSTCMHLPDVSHRRYLGNFATDQEALREARKYYLRADGCFYCCPKIHLH</sequence>
<comment type="caution">
    <text evidence="1">The sequence shown here is derived from an EMBL/GenBank/DDBJ whole genome shotgun (WGS) entry which is preliminary data.</text>
</comment>
<evidence type="ECO:0000313" key="2">
    <source>
        <dbReference type="Proteomes" id="UP000253805"/>
    </source>
</evidence>
<dbReference type="EMBL" id="PPUT01000013">
    <property type="protein sequence ID" value="RDC44650.1"/>
    <property type="molecule type" value="Genomic_DNA"/>
</dbReference>
<reference evidence="1 2" key="1">
    <citation type="journal article" date="2018" name="Elife">
        <title>Discovery and characterization of a prevalent human gut bacterial enzyme sufficient for the inactivation of a family of plant toxins.</title>
        <authorList>
            <person name="Koppel N."/>
            <person name="Bisanz J.E."/>
            <person name="Pandelia M.E."/>
            <person name="Turnbaugh P.J."/>
            <person name="Balskus E.P."/>
        </authorList>
    </citation>
    <scope>NUCLEOTIDE SEQUENCE [LARGE SCALE GENOMIC DNA]</scope>
    <source>
        <strain evidence="1 2">OB21 GAM 11</strain>
    </source>
</reference>
<dbReference type="RefSeq" id="WP_114548995.1">
    <property type="nucleotide sequence ID" value="NZ_PPUT01000013.1"/>
</dbReference>
<protein>
    <submittedName>
        <fullName evidence="1">Uncharacterized protein</fullName>
    </submittedName>
</protein>
<accession>A0A369NYT2</accession>